<keyword evidence="3" id="KW-0804">Transcription</keyword>
<keyword evidence="1" id="KW-0805">Transcription regulation</keyword>
<dbReference type="PROSITE" id="PS50043">
    <property type="entry name" value="HTH_LUXR_2"/>
    <property type="match status" value="1"/>
</dbReference>
<dbReference type="PRINTS" id="PR00038">
    <property type="entry name" value="HTHLUXR"/>
</dbReference>
<proteinExistence type="predicted"/>
<name>A0ABN2QM85_9PSEU</name>
<organism evidence="5 6">
    <name type="scientific">Amycolatopsis minnesotensis</name>
    <dbReference type="NCBI Taxonomy" id="337894"/>
    <lineage>
        <taxon>Bacteria</taxon>
        <taxon>Bacillati</taxon>
        <taxon>Actinomycetota</taxon>
        <taxon>Actinomycetes</taxon>
        <taxon>Pseudonocardiales</taxon>
        <taxon>Pseudonocardiaceae</taxon>
        <taxon>Amycolatopsis</taxon>
    </lineage>
</organism>
<gene>
    <name evidence="5" type="ORF">GCM10009754_25300</name>
</gene>
<sequence length="225" mass="23839">MTLTCLPVSAAEPETAAVTVAVHASDPMTGLGAASILGVDRRLKVLADGDSALAEVIVVVEDSIDSGVFAFLRDVRATSRLETPPRCVIITDHFRTDAVITAIECGMAALLRRTDTSSADLVRTVLAVSQGMAHLPPRVQGSLLKQLDRIREDVLEPNGLTLSGLSARERDVLRLLADGRGTEEIATALAYSESTVKNVLHGLMSRCGLNSRSHAVAYALRSGVI</sequence>
<keyword evidence="2" id="KW-0238">DNA-binding</keyword>
<dbReference type="InterPro" id="IPR039420">
    <property type="entry name" value="WalR-like"/>
</dbReference>
<dbReference type="CDD" id="cd06170">
    <property type="entry name" value="LuxR_C_like"/>
    <property type="match status" value="1"/>
</dbReference>
<dbReference type="EMBL" id="BAAANN010000008">
    <property type="protein sequence ID" value="GAA1954672.1"/>
    <property type="molecule type" value="Genomic_DNA"/>
</dbReference>
<dbReference type="Proteomes" id="UP001501116">
    <property type="component" value="Unassembled WGS sequence"/>
</dbReference>
<evidence type="ECO:0000313" key="6">
    <source>
        <dbReference type="Proteomes" id="UP001501116"/>
    </source>
</evidence>
<evidence type="ECO:0000313" key="5">
    <source>
        <dbReference type="EMBL" id="GAA1954672.1"/>
    </source>
</evidence>
<evidence type="ECO:0000256" key="1">
    <source>
        <dbReference type="ARBA" id="ARBA00023015"/>
    </source>
</evidence>
<protein>
    <submittedName>
        <fullName evidence="5">Response regulator transcription factor</fullName>
    </submittedName>
</protein>
<accession>A0ABN2QM85</accession>
<dbReference type="Gene3D" id="3.40.50.2300">
    <property type="match status" value="1"/>
</dbReference>
<dbReference type="InterPro" id="IPR000792">
    <property type="entry name" value="Tscrpt_reg_LuxR_C"/>
</dbReference>
<dbReference type="InterPro" id="IPR016032">
    <property type="entry name" value="Sig_transdc_resp-reg_C-effctor"/>
</dbReference>
<keyword evidence="6" id="KW-1185">Reference proteome</keyword>
<dbReference type="SUPFAM" id="SSF46894">
    <property type="entry name" value="C-terminal effector domain of the bipartite response regulators"/>
    <property type="match status" value="1"/>
</dbReference>
<dbReference type="PANTHER" id="PTHR43214">
    <property type="entry name" value="TWO-COMPONENT RESPONSE REGULATOR"/>
    <property type="match status" value="1"/>
</dbReference>
<dbReference type="SMART" id="SM00421">
    <property type="entry name" value="HTH_LUXR"/>
    <property type="match status" value="1"/>
</dbReference>
<dbReference type="Pfam" id="PF00196">
    <property type="entry name" value="GerE"/>
    <property type="match status" value="1"/>
</dbReference>
<reference evidence="5 6" key="1">
    <citation type="journal article" date="2019" name="Int. J. Syst. Evol. Microbiol.">
        <title>The Global Catalogue of Microorganisms (GCM) 10K type strain sequencing project: providing services to taxonomists for standard genome sequencing and annotation.</title>
        <authorList>
            <consortium name="The Broad Institute Genomics Platform"/>
            <consortium name="The Broad Institute Genome Sequencing Center for Infectious Disease"/>
            <person name="Wu L."/>
            <person name="Ma J."/>
        </authorList>
    </citation>
    <scope>NUCLEOTIDE SEQUENCE [LARGE SCALE GENOMIC DNA]</scope>
    <source>
        <strain evidence="5 6">JCM 14545</strain>
    </source>
</reference>
<feature type="domain" description="HTH luxR-type" evidence="4">
    <location>
        <begin position="158"/>
        <end position="223"/>
    </location>
</feature>
<dbReference type="PANTHER" id="PTHR43214:SF24">
    <property type="entry name" value="TRANSCRIPTIONAL REGULATORY PROTEIN NARL-RELATED"/>
    <property type="match status" value="1"/>
</dbReference>
<evidence type="ECO:0000256" key="3">
    <source>
        <dbReference type="ARBA" id="ARBA00023163"/>
    </source>
</evidence>
<evidence type="ECO:0000256" key="2">
    <source>
        <dbReference type="ARBA" id="ARBA00023125"/>
    </source>
</evidence>
<evidence type="ECO:0000259" key="4">
    <source>
        <dbReference type="PROSITE" id="PS50043"/>
    </source>
</evidence>
<comment type="caution">
    <text evidence="5">The sequence shown here is derived from an EMBL/GenBank/DDBJ whole genome shotgun (WGS) entry which is preliminary data.</text>
</comment>